<keyword evidence="1" id="KW-0812">Transmembrane</keyword>
<dbReference type="OrthoDB" id="195913at2"/>
<dbReference type="AlphaFoldDB" id="A0A512M236"/>
<evidence type="ECO:0000313" key="3">
    <source>
        <dbReference type="Proteomes" id="UP000321577"/>
    </source>
</evidence>
<proteinExistence type="predicted"/>
<dbReference type="Proteomes" id="UP000321577">
    <property type="component" value="Unassembled WGS sequence"/>
</dbReference>
<keyword evidence="3" id="KW-1185">Reference proteome</keyword>
<comment type="caution">
    <text evidence="2">The sequence shown here is derived from an EMBL/GenBank/DDBJ whole genome shotgun (WGS) entry which is preliminary data.</text>
</comment>
<dbReference type="RefSeq" id="WP_146848291.1">
    <property type="nucleotide sequence ID" value="NZ_BKAG01000001.1"/>
</dbReference>
<keyword evidence="1" id="KW-1133">Transmembrane helix</keyword>
<keyword evidence="1" id="KW-0472">Membrane</keyword>
<protein>
    <submittedName>
        <fullName evidence="2">Uncharacterized protein</fullName>
    </submittedName>
</protein>
<accession>A0A512M236</accession>
<name>A0A512M236_9BACT</name>
<organism evidence="2 3">
    <name type="scientific">Brevifollis gellanilyticus</name>
    <dbReference type="NCBI Taxonomy" id="748831"/>
    <lineage>
        <taxon>Bacteria</taxon>
        <taxon>Pseudomonadati</taxon>
        <taxon>Verrucomicrobiota</taxon>
        <taxon>Verrucomicrobiia</taxon>
        <taxon>Verrucomicrobiales</taxon>
        <taxon>Verrucomicrobiaceae</taxon>
    </lineage>
</organism>
<evidence type="ECO:0000256" key="1">
    <source>
        <dbReference type="SAM" id="Phobius"/>
    </source>
</evidence>
<gene>
    <name evidence="2" type="ORF">BGE01nite_00940</name>
</gene>
<feature type="transmembrane region" description="Helical" evidence="1">
    <location>
        <begin position="73"/>
        <end position="92"/>
    </location>
</feature>
<feature type="transmembrane region" description="Helical" evidence="1">
    <location>
        <begin position="43"/>
        <end position="61"/>
    </location>
</feature>
<sequence length="123" mass="13517">MEFDFSLRRVLLVAALLGIFAALGGFTAPQPREEYSTSRVRKAWLMCIVLFVGGAVSATVIEHTVGHMDPTNLRPAYIFIGVILMIAGALWLRSMKEGIEPAPRRTAWHQSSLGEAKGNSARF</sequence>
<evidence type="ECO:0000313" key="2">
    <source>
        <dbReference type="EMBL" id="GEP40803.1"/>
    </source>
</evidence>
<dbReference type="EMBL" id="BKAG01000001">
    <property type="protein sequence ID" value="GEP40803.1"/>
    <property type="molecule type" value="Genomic_DNA"/>
</dbReference>
<reference evidence="2 3" key="1">
    <citation type="submission" date="2019-07" db="EMBL/GenBank/DDBJ databases">
        <title>Whole genome shotgun sequence of Brevifollis gellanilyticus NBRC 108608.</title>
        <authorList>
            <person name="Hosoyama A."/>
            <person name="Uohara A."/>
            <person name="Ohji S."/>
            <person name="Ichikawa N."/>
        </authorList>
    </citation>
    <scope>NUCLEOTIDE SEQUENCE [LARGE SCALE GENOMIC DNA]</scope>
    <source>
        <strain evidence="2 3">NBRC 108608</strain>
    </source>
</reference>